<dbReference type="KEGG" id="pavi:110752897"/>
<name>A0A6P5S3Y2_PRUAV</name>
<accession>A0A6P5S3Y2</accession>
<dbReference type="PANTHER" id="PTHR33223:SF10">
    <property type="entry name" value="AMINOTRANSFERASE-LIKE PLANT MOBILE DOMAIN-CONTAINING PROTEIN"/>
    <property type="match status" value="1"/>
</dbReference>
<dbReference type="PANTHER" id="PTHR33223">
    <property type="entry name" value="CCHC-TYPE DOMAIN-CONTAINING PROTEIN"/>
    <property type="match status" value="1"/>
</dbReference>
<evidence type="ECO:0000313" key="4">
    <source>
        <dbReference type="RefSeq" id="XP_021809347.1"/>
    </source>
</evidence>
<dbReference type="InterPro" id="IPR005162">
    <property type="entry name" value="Retrotrans_gag_dom"/>
</dbReference>
<feature type="domain" description="Retrotransposon gag" evidence="2">
    <location>
        <begin position="2"/>
        <end position="87"/>
    </location>
</feature>
<dbReference type="Proteomes" id="UP000515124">
    <property type="component" value="Unplaced"/>
</dbReference>
<keyword evidence="3" id="KW-1185">Reference proteome</keyword>
<dbReference type="Pfam" id="PF03732">
    <property type="entry name" value="Retrotrans_gag"/>
    <property type="match status" value="1"/>
</dbReference>
<dbReference type="GeneID" id="110752897"/>
<proteinExistence type="predicted"/>
<feature type="region of interest" description="Disordered" evidence="1">
    <location>
        <begin position="129"/>
        <end position="167"/>
    </location>
</feature>
<evidence type="ECO:0000256" key="1">
    <source>
        <dbReference type="SAM" id="MobiDB-lite"/>
    </source>
</evidence>
<sequence length="184" mass="20942">MTLLGAAQDWFHTLPSRSIDSFKELAYVFTMEYTSYLTIKKNPDHLFNLHKKSDESLRDYIKRFRVERAKIVGCDDQVASSAFNWGLPTACELYRELTISPCQTLVEVFVTAERYALWDEDRIAAKKAAKQADKPTVQASQRNGNNKDEGKRRSQPQGGAPAAESYTKFTIPIHHILAQVKDMP</sequence>
<reference evidence="4" key="1">
    <citation type="submission" date="2025-08" db="UniProtKB">
        <authorList>
            <consortium name="RefSeq"/>
        </authorList>
    </citation>
    <scope>IDENTIFICATION</scope>
</reference>
<dbReference type="RefSeq" id="XP_021809347.1">
    <property type="nucleotide sequence ID" value="XM_021953655.1"/>
</dbReference>
<dbReference type="AlphaFoldDB" id="A0A6P5S3Y2"/>
<gene>
    <name evidence="4" type="primary">LOC110752897</name>
</gene>
<protein>
    <submittedName>
        <fullName evidence="4">Uncharacterized protein LOC110752897</fullName>
    </submittedName>
</protein>
<organism evidence="3 4">
    <name type="scientific">Prunus avium</name>
    <name type="common">Cherry</name>
    <name type="synonym">Cerasus avium</name>
    <dbReference type="NCBI Taxonomy" id="42229"/>
    <lineage>
        <taxon>Eukaryota</taxon>
        <taxon>Viridiplantae</taxon>
        <taxon>Streptophyta</taxon>
        <taxon>Embryophyta</taxon>
        <taxon>Tracheophyta</taxon>
        <taxon>Spermatophyta</taxon>
        <taxon>Magnoliopsida</taxon>
        <taxon>eudicotyledons</taxon>
        <taxon>Gunneridae</taxon>
        <taxon>Pentapetalae</taxon>
        <taxon>rosids</taxon>
        <taxon>fabids</taxon>
        <taxon>Rosales</taxon>
        <taxon>Rosaceae</taxon>
        <taxon>Amygdaloideae</taxon>
        <taxon>Amygdaleae</taxon>
        <taxon>Prunus</taxon>
    </lineage>
</organism>
<evidence type="ECO:0000259" key="2">
    <source>
        <dbReference type="Pfam" id="PF03732"/>
    </source>
</evidence>
<evidence type="ECO:0000313" key="3">
    <source>
        <dbReference type="Proteomes" id="UP000515124"/>
    </source>
</evidence>